<dbReference type="PANTHER" id="PTHR11439:SF467">
    <property type="entry name" value="INTEGRASE CATALYTIC DOMAIN-CONTAINING PROTEIN"/>
    <property type="match status" value="1"/>
</dbReference>
<comment type="caution">
    <text evidence="3">The sequence shown here is derived from an EMBL/GenBank/DDBJ whole genome shotgun (WGS) entry which is preliminary data.</text>
</comment>
<dbReference type="InterPro" id="IPR013103">
    <property type="entry name" value="RVT_2"/>
</dbReference>
<dbReference type="Proteomes" id="UP000481153">
    <property type="component" value="Unassembled WGS sequence"/>
</dbReference>
<dbReference type="SUPFAM" id="SSF56672">
    <property type="entry name" value="DNA/RNA polymerases"/>
    <property type="match status" value="1"/>
</dbReference>
<feature type="domain" description="Reverse transcriptase Ty1/copia-type" evidence="2">
    <location>
        <begin position="218"/>
        <end position="460"/>
    </location>
</feature>
<name>A0A6G0WGN3_9STRA</name>
<dbReference type="AlphaFoldDB" id="A0A6G0WGN3"/>
<dbReference type="PANTHER" id="PTHR11439">
    <property type="entry name" value="GAG-POL-RELATED RETROTRANSPOSON"/>
    <property type="match status" value="1"/>
</dbReference>
<keyword evidence="4" id="KW-1185">Reference proteome</keyword>
<dbReference type="EMBL" id="VJMJ01000219">
    <property type="protein sequence ID" value="KAF0726304.1"/>
    <property type="molecule type" value="Genomic_DNA"/>
</dbReference>
<dbReference type="InterPro" id="IPR043502">
    <property type="entry name" value="DNA/RNA_pol_sf"/>
</dbReference>
<protein>
    <recommendedName>
        <fullName evidence="2">Reverse transcriptase Ty1/copia-type domain-containing protein</fullName>
    </recommendedName>
</protein>
<evidence type="ECO:0000256" key="1">
    <source>
        <dbReference type="SAM" id="MobiDB-lite"/>
    </source>
</evidence>
<evidence type="ECO:0000313" key="3">
    <source>
        <dbReference type="EMBL" id="KAF0726304.1"/>
    </source>
</evidence>
<evidence type="ECO:0000313" key="4">
    <source>
        <dbReference type="Proteomes" id="UP000481153"/>
    </source>
</evidence>
<feature type="compositionally biased region" description="Low complexity" evidence="1">
    <location>
        <begin position="81"/>
        <end position="99"/>
    </location>
</feature>
<reference evidence="3 4" key="1">
    <citation type="submission" date="2019-07" db="EMBL/GenBank/DDBJ databases">
        <title>Genomics analysis of Aphanomyces spp. identifies a new class of oomycete effector associated with host adaptation.</title>
        <authorList>
            <person name="Gaulin E."/>
        </authorList>
    </citation>
    <scope>NUCLEOTIDE SEQUENCE [LARGE SCALE GENOMIC DNA]</scope>
    <source>
        <strain evidence="3 4">ATCC 201684</strain>
    </source>
</reference>
<dbReference type="VEuPathDB" id="FungiDB:AeMF1_014430"/>
<organism evidence="3 4">
    <name type="scientific">Aphanomyces euteiches</name>
    <dbReference type="NCBI Taxonomy" id="100861"/>
    <lineage>
        <taxon>Eukaryota</taxon>
        <taxon>Sar</taxon>
        <taxon>Stramenopiles</taxon>
        <taxon>Oomycota</taxon>
        <taxon>Saprolegniomycetes</taxon>
        <taxon>Saprolegniales</taxon>
        <taxon>Verrucalvaceae</taxon>
        <taxon>Aphanomyces</taxon>
    </lineage>
</organism>
<gene>
    <name evidence="3" type="ORF">Ae201684_015419</name>
</gene>
<evidence type="ECO:0000259" key="2">
    <source>
        <dbReference type="Pfam" id="PF07727"/>
    </source>
</evidence>
<dbReference type="VEuPathDB" id="FungiDB:AeMF1_020403"/>
<sequence>MYVGNEPDVKGYCLYCQKFFVSRNVQFNEANSYHADSPSPLLLPAQDIFADEDSRRDESPPPPRRSTRIRRPPTRFMDTTPVFQPAASSPPQSTSVPTSEQHEDVIDDSVSNTQEDVNPMVEDLSTSIPVALDDSEDMDVSTIYDAPFLRRRPREETIDEDFETEDDIIVSKRQRILVAFAVHSTGLPTTIQQAHSSSEREEWIKATNAEYDSLMEHETWTLCELPPGRKPIGCRWLFTKKYSADGSLLRYKARLVAQGFTQVAGIDYTDIFAPVIRTSSIRFLLSLAALQSMHICHMDVQTAFLNGNLQETLYMRQPPGYVQPGQDHLVCRLNKSIYGLKQYSREWNSALDSYFKSKGFVQLKTGPCIYFQRTRQGLVLVGVYVDDFILLSTSRSVLETTKRNLSSRFHMKDLGNLAFCLGIEVERLQDGSIFFHQRKYILDLLATHGFTDCNPISTPQASSATRSSTASSPLPFRQVVGELLYLTTTTRPDIAYTVTLLSRHLNEPAEEHQQIAKRVLRYLKGTQDYGLLYSKSDKEDFTIDLYVDADYANDISTRRLPALSQRMMLDFVEIKATEYRCSFDL</sequence>
<feature type="region of interest" description="Disordered" evidence="1">
    <location>
        <begin position="52"/>
        <end position="105"/>
    </location>
</feature>
<proteinExistence type="predicted"/>
<accession>A0A6G0WGN3</accession>
<dbReference type="Pfam" id="PF07727">
    <property type="entry name" value="RVT_2"/>
    <property type="match status" value="1"/>
</dbReference>